<keyword evidence="4" id="KW-1185">Reference proteome</keyword>
<organism evidence="3 4">
    <name type="scientific">Armillaria solidipes</name>
    <dbReference type="NCBI Taxonomy" id="1076256"/>
    <lineage>
        <taxon>Eukaryota</taxon>
        <taxon>Fungi</taxon>
        <taxon>Dikarya</taxon>
        <taxon>Basidiomycota</taxon>
        <taxon>Agaricomycotina</taxon>
        <taxon>Agaricomycetes</taxon>
        <taxon>Agaricomycetidae</taxon>
        <taxon>Agaricales</taxon>
        <taxon>Marasmiineae</taxon>
        <taxon>Physalacriaceae</taxon>
        <taxon>Armillaria</taxon>
    </lineage>
</organism>
<sequence>MAKRDTCVGRVEGDRTRETVREGGDGDKQGHSNAKQVLRPLTQMGDTKLHARLQHSTLSLNCFISWVLAVGIFLFVHPLFPGFILFLPKARVVFSLCHHVDINNHGAVMLGLKDGPQVVFKVAGDIKLPCKEHSVGRWQDLGLIKTNSRGISTSKELSFTRSEMYMSTQIFEPGIDRLIPSQTTLPSTLLSYVGHMTQSQTVSLIVKLETYPMAWMPQESG</sequence>
<keyword evidence="2" id="KW-0812">Transmembrane</keyword>
<evidence type="ECO:0000256" key="1">
    <source>
        <dbReference type="SAM" id="MobiDB-lite"/>
    </source>
</evidence>
<evidence type="ECO:0000313" key="3">
    <source>
        <dbReference type="EMBL" id="PBK59514.1"/>
    </source>
</evidence>
<accession>A0A2H3ARZ8</accession>
<feature type="compositionally biased region" description="Basic and acidic residues" evidence="1">
    <location>
        <begin position="12"/>
        <end position="30"/>
    </location>
</feature>
<reference evidence="4" key="1">
    <citation type="journal article" date="2017" name="Nat. Ecol. Evol.">
        <title>Genome expansion and lineage-specific genetic innovations in the forest pathogenic fungi Armillaria.</title>
        <authorList>
            <person name="Sipos G."/>
            <person name="Prasanna A.N."/>
            <person name="Walter M.C."/>
            <person name="O'Connor E."/>
            <person name="Balint B."/>
            <person name="Krizsan K."/>
            <person name="Kiss B."/>
            <person name="Hess J."/>
            <person name="Varga T."/>
            <person name="Slot J."/>
            <person name="Riley R."/>
            <person name="Boka B."/>
            <person name="Rigling D."/>
            <person name="Barry K."/>
            <person name="Lee J."/>
            <person name="Mihaltcheva S."/>
            <person name="LaButti K."/>
            <person name="Lipzen A."/>
            <person name="Waldron R."/>
            <person name="Moloney N.M."/>
            <person name="Sperisen C."/>
            <person name="Kredics L."/>
            <person name="Vagvoelgyi C."/>
            <person name="Patrignani A."/>
            <person name="Fitzpatrick D."/>
            <person name="Nagy I."/>
            <person name="Doyle S."/>
            <person name="Anderson J.B."/>
            <person name="Grigoriev I.V."/>
            <person name="Gueldener U."/>
            <person name="Muensterkoetter M."/>
            <person name="Nagy L.G."/>
        </authorList>
    </citation>
    <scope>NUCLEOTIDE SEQUENCE [LARGE SCALE GENOMIC DNA]</scope>
    <source>
        <strain evidence="4">28-4</strain>
    </source>
</reference>
<keyword evidence="2" id="KW-0472">Membrane</keyword>
<feature type="region of interest" description="Disordered" evidence="1">
    <location>
        <begin position="12"/>
        <end position="33"/>
    </location>
</feature>
<dbReference type="EMBL" id="KZ293503">
    <property type="protein sequence ID" value="PBK59514.1"/>
    <property type="molecule type" value="Genomic_DNA"/>
</dbReference>
<protein>
    <submittedName>
        <fullName evidence="3">Uncharacterized protein</fullName>
    </submittedName>
</protein>
<keyword evidence="2" id="KW-1133">Transmembrane helix</keyword>
<gene>
    <name evidence="3" type="ORF">ARMSODRAFT_983001</name>
</gene>
<evidence type="ECO:0000313" key="4">
    <source>
        <dbReference type="Proteomes" id="UP000218334"/>
    </source>
</evidence>
<evidence type="ECO:0000256" key="2">
    <source>
        <dbReference type="SAM" id="Phobius"/>
    </source>
</evidence>
<name>A0A2H3ARZ8_9AGAR</name>
<dbReference type="Proteomes" id="UP000218334">
    <property type="component" value="Unassembled WGS sequence"/>
</dbReference>
<dbReference type="AlphaFoldDB" id="A0A2H3ARZ8"/>
<proteinExistence type="predicted"/>
<feature type="transmembrane region" description="Helical" evidence="2">
    <location>
        <begin position="63"/>
        <end position="87"/>
    </location>
</feature>